<keyword evidence="2" id="KW-0560">Oxidoreductase</keyword>
<proteinExistence type="predicted"/>
<dbReference type="PANTHER" id="PTHR43296">
    <property type="entry name" value="PEROXISOMAL 2,4-DIENOYL-COA REDUCTASE"/>
    <property type="match status" value="1"/>
</dbReference>
<feature type="region of interest" description="Disordered" evidence="3">
    <location>
        <begin position="198"/>
        <end position="226"/>
    </location>
</feature>
<dbReference type="PRINTS" id="PR00081">
    <property type="entry name" value="GDHRDH"/>
</dbReference>
<gene>
    <name evidence="4" type="ORF">SAMN05421547_13058</name>
</gene>
<dbReference type="GeneID" id="94692996"/>
<dbReference type="Proteomes" id="UP000183417">
    <property type="component" value="Unassembled WGS sequence"/>
</dbReference>
<dbReference type="InterPro" id="IPR045017">
    <property type="entry name" value="DECR2-like"/>
</dbReference>
<protein>
    <submittedName>
        <fullName evidence="4">NAD(P)-dependent dehydrogenase, short-chain alcohol dehydrogenase family</fullName>
    </submittedName>
</protein>
<dbReference type="InterPro" id="IPR036291">
    <property type="entry name" value="NAD(P)-bd_dom_sf"/>
</dbReference>
<dbReference type="InterPro" id="IPR002347">
    <property type="entry name" value="SDR_fam"/>
</dbReference>
<dbReference type="Pfam" id="PF13561">
    <property type="entry name" value="adh_short_C2"/>
    <property type="match status" value="1"/>
</dbReference>
<dbReference type="PANTHER" id="PTHR43296:SF2">
    <property type="entry name" value="PEROXISOMAL 2,4-DIENOYL-COA REDUCTASE [(3E)-ENOYL-COA-PRODUCING]"/>
    <property type="match status" value="1"/>
</dbReference>
<dbReference type="SUPFAM" id="SSF51735">
    <property type="entry name" value="NAD(P)-binding Rossmann-fold domains"/>
    <property type="match status" value="1"/>
</dbReference>
<evidence type="ECO:0000256" key="1">
    <source>
        <dbReference type="ARBA" id="ARBA00022857"/>
    </source>
</evidence>
<organism evidence="4 5">
    <name type="scientific">Delftia lacustris</name>
    <dbReference type="NCBI Taxonomy" id="558537"/>
    <lineage>
        <taxon>Bacteria</taxon>
        <taxon>Pseudomonadati</taxon>
        <taxon>Pseudomonadota</taxon>
        <taxon>Betaproteobacteria</taxon>
        <taxon>Burkholderiales</taxon>
        <taxon>Comamonadaceae</taxon>
        <taxon>Delftia</taxon>
    </lineage>
</organism>
<name>A0A1H3TNP4_9BURK</name>
<evidence type="ECO:0000313" key="4">
    <source>
        <dbReference type="EMBL" id="SDZ51255.1"/>
    </source>
</evidence>
<dbReference type="GO" id="GO:0008670">
    <property type="term" value="F:2,4-dienoyl-CoA reductase (NADPH) activity"/>
    <property type="evidence" value="ECO:0007669"/>
    <property type="project" value="InterPro"/>
</dbReference>
<evidence type="ECO:0000256" key="2">
    <source>
        <dbReference type="ARBA" id="ARBA00023002"/>
    </source>
</evidence>
<dbReference type="EMBL" id="FNPE01000030">
    <property type="protein sequence ID" value="SDZ51255.1"/>
    <property type="molecule type" value="Genomic_DNA"/>
</dbReference>
<evidence type="ECO:0000256" key="3">
    <source>
        <dbReference type="SAM" id="MobiDB-lite"/>
    </source>
</evidence>
<feature type="compositionally biased region" description="Basic and acidic residues" evidence="3">
    <location>
        <begin position="204"/>
        <end position="222"/>
    </location>
</feature>
<keyword evidence="1" id="KW-0521">NADP</keyword>
<reference evidence="4 5" key="1">
    <citation type="submission" date="2016-10" db="EMBL/GenBank/DDBJ databases">
        <authorList>
            <person name="de Groot N.N."/>
        </authorList>
    </citation>
    <scope>NUCLEOTIDE SEQUENCE [LARGE SCALE GENOMIC DNA]</scope>
    <source>
        <strain evidence="4 5">LMG 24775</strain>
    </source>
</reference>
<evidence type="ECO:0000313" key="5">
    <source>
        <dbReference type="Proteomes" id="UP000183417"/>
    </source>
</evidence>
<dbReference type="AlphaFoldDB" id="A0A1H3TNP4"/>
<dbReference type="GO" id="GO:0009062">
    <property type="term" value="P:fatty acid catabolic process"/>
    <property type="evidence" value="ECO:0007669"/>
    <property type="project" value="InterPro"/>
</dbReference>
<dbReference type="RefSeq" id="WP_074923637.1">
    <property type="nucleotide sequence ID" value="NZ_CP141274.1"/>
</dbReference>
<dbReference type="Gene3D" id="3.40.50.720">
    <property type="entry name" value="NAD(P)-binding Rossmann-like Domain"/>
    <property type="match status" value="1"/>
</dbReference>
<sequence>MFEANLFQGQRVLITGGGTGLGLAMAAKLAELGAELHLCGRRHSVVQQACEMLNNDTGAQAFAHELDIRQPEAVHTVIDRIWAEHGPLTSLVNNAAGNFVSRTEDLSINGFHAISDIVFRGTFYVTQAVGRRWIAEGLPGSVLSIVVTWVDTGSPFVVPSAMSKAGLDAMTKSLAVEWGPKHIRFNAIAPGVIPTQGASQRLRPRIDGNEDSADRRRLDNPTRRLGTGEDIGNMAAFILAPGNTWLNGQTITLDGGDALANGAYFTEYQAWDDADWARARQMAKAANQPNVNDGEQEATPT</sequence>
<accession>A0A1H3TNP4</accession>